<proteinExistence type="predicted"/>
<evidence type="ECO:0000313" key="2">
    <source>
        <dbReference type="Proteomes" id="UP000186817"/>
    </source>
</evidence>
<dbReference type="AlphaFoldDB" id="A0A1Q9EGR4"/>
<dbReference type="Proteomes" id="UP000186817">
    <property type="component" value="Unassembled WGS sequence"/>
</dbReference>
<protein>
    <submittedName>
        <fullName evidence="1">Uncharacterized protein</fullName>
    </submittedName>
</protein>
<dbReference type="EMBL" id="LSRX01000156">
    <property type="protein sequence ID" value="OLQ06615.1"/>
    <property type="molecule type" value="Genomic_DNA"/>
</dbReference>
<dbReference type="OrthoDB" id="10596127at2759"/>
<evidence type="ECO:0000313" key="1">
    <source>
        <dbReference type="EMBL" id="OLQ06615.1"/>
    </source>
</evidence>
<keyword evidence="2" id="KW-1185">Reference proteome</keyword>
<accession>A0A1Q9EGR4</accession>
<name>A0A1Q9EGR4_SYMMI</name>
<organism evidence="1 2">
    <name type="scientific">Symbiodinium microadriaticum</name>
    <name type="common">Dinoflagellate</name>
    <name type="synonym">Zooxanthella microadriatica</name>
    <dbReference type="NCBI Taxonomy" id="2951"/>
    <lineage>
        <taxon>Eukaryota</taxon>
        <taxon>Sar</taxon>
        <taxon>Alveolata</taxon>
        <taxon>Dinophyceae</taxon>
        <taxon>Suessiales</taxon>
        <taxon>Symbiodiniaceae</taxon>
        <taxon>Symbiodinium</taxon>
    </lineage>
</organism>
<gene>
    <name evidence="1" type="ORF">AK812_SmicGene10085</name>
</gene>
<comment type="caution">
    <text evidence="1">The sequence shown here is derived from an EMBL/GenBank/DDBJ whole genome shotgun (WGS) entry which is preliminary data.</text>
</comment>
<sequence length="356" mass="39704">MDPRSYPPIYHFYLPTYLPACLPEEGRGAIVMFLETVASFSASSPHFFRLFSENAEMATESVPKRSDKRSHVYSHDYLDVLVNISSVPEIAERMIAAGYLEVCSKTLEIEQGACLETLSHMASFAHLRDTVSKERFEKLRGSKDPRIRAGAQRLLFELKWLSEEATPEEVLARGPEAEAAYHKAGLGGPQRQKLCPGIGHRRKTFDLPPRMKADRIGEEVAKVCSVFMKFSNDADVIAHFFVMHPQPGLVTTEQPSKPRADSPLLQTVGCCHGDRSSDTNIPQADNRVWCDAGFHFPRLVVALGVHSHMEHSCFGMARIFEQVSRSRDQLATAGYGGSFSWLSMLLGEHDAVHLGE</sequence>
<reference evidence="1 2" key="1">
    <citation type="submission" date="2016-02" db="EMBL/GenBank/DDBJ databases">
        <title>Genome analysis of coral dinoflagellate symbionts highlights evolutionary adaptations to a symbiotic lifestyle.</title>
        <authorList>
            <person name="Aranda M."/>
            <person name="Li Y."/>
            <person name="Liew Y.J."/>
            <person name="Baumgarten S."/>
            <person name="Simakov O."/>
            <person name="Wilson M."/>
            <person name="Piel J."/>
            <person name="Ashoor H."/>
            <person name="Bougouffa S."/>
            <person name="Bajic V.B."/>
            <person name="Ryu T."/>
            <person name="Ravasi T."/>
            <person name="Bayer T."/>
            <person name="Micklem G."/>
            <person name="Kim H."/>
            <person name="Bhak J."/>
            <person name="Lajeunesse T.C."/>
            <person name="Voolstra C.R."/>
        </authorList>
    </citation>
    <scope>NUCLEOTIDE SEQUENCE [LARGE SCALE GENOMIC DNA]</scope>
    <source>
        <strain evidence="1 2">CCMP2467</strain>
    </source>
</reference>